<dbReference type="RefSeq" id="WP_137640822.1">
    <property type="nucleotide sequence ID" value="NZ_BJDK01000030.1"/>
</dbReference>
<feature type="region of interest" description="Disordered" evidence="1">
    <location>
        <begin position="37"/>
        <end position="62"/>
    </location>
</feature>
<feature type="domain" description="Zinc-ribbon" evidence="3">
    <location>
        <begin position="6"/>
        <end position="28"/>
    </location>
</feature>
<proteinExistence type="predicted"/>
<accession>A0ABW1R080</accession>
<dbReference type="EMBL" id="JBHSSD010000003">
    <property type="protein sequence ID" value="MFC6163168.1"/>
    <property type="molecule type" value="Genomic_DNA"/>
</dbReference>
<evidence type="ECO:0000259" key="3">
    <source>
        <dbReference type="Pfam" id="PF13240"/>
    </source>
</evidence>
<keyword evidence="2" id="KW-0812">Transmembrane</keyword>
<feature type="transmembrane region" description="Helical" evidence="2">
    <location>
        <begin position="241"/>
        <end position="267"/>
    </location>
</feature>
<organism evidence="4 5">
    <name type="scientific">Lactiplantibacillus dongliensis</name>
    <dbReference type="NCBI Taxonomy" id="2559919"/>
    <lineage>
        <taxon>Bacteria</taxon>
        <taxon>Bacillati</taxon>
        <taxon>Bacillota</taxon>
        <taxon>Bacilli</taxon>
        <taxon>Lactobacillales</taxon>
        <taxon>Lactobacillaceae</taxon>
        <taxon>Lactiplantibacillus</taxon>
    </lineage>
</organism>
<feature type="transmembrane region" description="Helical" evidence="2">
    <location>
        <begin position="76"/>
        <end position="94"/>
    </location>
</feature>
<keyword evidence="2" id="KW-1133">Transmembrane helix</keyword>
<keyword evidence="2" id="KW-0472">Membrane</keyword>
<feature type="transmembrane region" description="Helical" evidence="2">
    <location>
        <begin position="203"/>
        <end position="229"/>
    </location>
</feature>
<evidence type="ECO:0000313" key="4">
    <source>
        <dbReference type="EMBL" id="MFC6163168.1"/>
    </source>
</evidence>
<dbReference type="Pfam" id="PF13240">
    <property type="entry name" value="Zn_Ribbon_1"/>
    <property type="match status" value="1"/>
</dbReference>
<evidence type="ECO:0000256" key="2">
    <source>
        <dbReference type="SAM" id="Phobius"/>
    </source>
</evidence>
<evidence type="ECO:0000313" key="5">
    <source>
        <dbReference type="Proteomes" id="UP001596253"/>
    </source>
</evidence>
<reference evidence="5" key="1">
    <citation type="journal article" date="2019" name="Int. J. Syst. Evol. Microbiol.">
        <title>The Global Catalogue of Microorganisms (GCM) 10K type strain sequencing project: providing services to taxonomists for standard genome sequencing and annotation.</title>
        <authorList>
            <consortium name="The Broad Institute Genomics Platform"/>
            <consortium name="The Broad Institute Genome Sequencing Center for Infectious Disease"/>
            <person name="Wu L."/>
            <person name="Ma J."/>
        </authorList>
    </citation>
    <scope>NUCLEOTIDE SEQUENCE [LARGE SCALE GENOMIC DNA]</scope>
    <source>
        <strain evidence="5">CCM 8932</strain>
    </source>
</reference>
<protein>
    <submittedName>
        <fullName evidence="4">Zinc-ribbon domain-containing protein</fullName>
    </submittedName>
</protein>
<comment type="caution">
    <text evidence="4">The sequence shown here is derived from an EMBL/GenBank/DDBJ whole genome shotgun (WGS) entry which is preliminary data.</text>
</comment>
<sequence>MEETKFCPHCGTKVGATVKFCPKCGFKLTSDEATAKPQATETTTKTATTRTTANTTNQSTGSGSDFNARLDAMMKWIMANWATTAVIVVGIFVFSFLMRVLFYHASLGWIAVIAAVVWLYSYAWTNGVEPTSMEQQLRHVTKSGVNAVKTSTQTHADTTASQAQPTASQATADPIQDMTQAAGSNNIYVQAAPQSNGIGTAGFVLALISFLFSWIPGVSFVVWFLGMLFSFIGMFKRPRGLAITGFILSFIDLIVIFIILSVGIGVLSSL</sequence>
<dbReference type="Proteomes" id="UP001596253">
    <property type="component" value="Unassembled WGS sequence"/>
</dbReference>
<dbReference type="InterPro" id="IPR026870">
    <property type="entry name" value="Zinc_ribbon_dom"/>
</dbReference>
<gene>
    <name evidence="4" type="ORF">ACFP3T_00500</name>
</gene>
<feature type="compositionally biased region" description="Low complexity" evidence="1">
    <location>
        <begin position="37"/>
        <end position="60"/>
    </location>
</feature>
<keyword evidence="5" id="KW-1185">Reference proteome</keyword>
<name>A0ABW1R080_9LACO</name>
<evidence type="ECO:0000256" key="1">
    <source>
        <dbReference type="SAM" id="MobiDB-lite"/>
    </source>
</evidence>
<feature type="transmembrane region" description="Helical" evidence="2">
    <location>
        <begin position="101"/>
        <end position="123"/>
    </location>
</feature>